<organism evidence="1 2">
    <name type="scientific">Chrysochromulina tobinii</name>
    <dbReference type="NCBI Taxonomy" id="1460289"/>
    <lineage>
        <taxon>Eukaryota</taxon>
        <taxon>Haptista</taxon>
        <taxon>Haptophyta</taxon>
        <taxon>Prymnesiophyceae</taxon>
        <taxon>Prymnesiales</taxon>
        <taxon>Chrysochromulinaceae</taxon>
        <taxon>Chrysochromulina</taxon>
    </lineage>
</organism>
<comment type="caution">
    <text evidence="1">The sequence shown here is derived from an EMBL/GenBank/DDBJ whole genome shotgun (WGS) entry which is preliminary data.</text>
</comment>
<name>A0A0M0JE38_9EUKA</name>
<evidence type="ECO:0000313" key="2">
    <source>
        <dbReference type="Proteomes" id="UP000037460"/>
    </source>
</evidence>
<keyword evidence="2" id="KW-1185">Reference proteome</keyword>
<dbReference type="OrthoDB" id="10266005at2759"/>
<proteinExistence type="predicted"/>
<dbReference type="EMBL" id="JWZX01003045">
    <property type="protein sequence ID" value="KOO24851.1"/>
    <property type="molecule type" value="Genomic_DNA"/>
</dbReference>
<sequence length="195" mass="22647">MQKEWDSVQLSQFNNELYAHLGKRSDYETSELYSSLKRRVDVDDPLYSELSARREMLESNPASLPSADQTPGEVIETVLRALRDVDWPHPAHGIEVLRNYSGIASILGDEKKEEVTEQMLLGYFEESRYRILLEWVSIQYLKKLELSLDRKRALQQIRLKSATGESIPVTFQLSKYMRPEGEVWLIDQLLVKTAR</sequence>
<dbReference type="AlphaFoldDB" id="A0A0M0JE38"/>
<evidence type="ECO:0000313" key="1">
    <source>
        <dbReference type="EMBL" id="KOO24851.1"/>
    </source>
</evidence>
<accession>A0A0M0JE38</accession>
<gene>
    <name evidence="1" type="ORF">Ctob_006601</name>
</gene>
<dbReference type="Proteomes" id="UP000037460">
    <property type="component" value="Unassembled WGS sequence"/>
</dbReference>
<reference evidence="2" key="1">
    <citation type="journal article" date="2015" name="PLoS Genet.">
        <title>Genome Sequence and Transcriptome Analyses of Chrysochromulina tobin: Metabolic Tools for Enhanced Algal Fitness in the Prominent Order Prymnesiales (Haptophyceae).</title>
        <authorList>
            <person name="Hovde B.T."/>
            <person name="Deodato C.R."/>
            <person name="Hunsperger H.M."/>
            <person name="Ryken S.A."/>
            <person name="Yost W."/>
            <person name="Jha R.K."/>
            <person name="Patterson J."/>
            <person name="Monnat R.J. Jr."/>
            <person name="Barlow S.B."/>
            <person name="Starkenburg S.R."/>
            <person name="Cattolico R.A."/>
        </authorList>
    </citation>
    <scope>NUCLEOTIDE SEQUENCE</scope>
    <source>
        <strain evidence="2">CCMP291</strain>
    </source>
</reference>
<protein>
    <submittedName>
        <fullName evidence="1">Uncharacterized protein</fullName>
    </submittedName>
</protein>